<feature type="active site" description="Nucleophile" evidence="1">
    <location>
        <position position="193"/>
    </location>
</feature>
<evidence type="ECO:0000256" key="2">
    <source>
        <dbReference type="PIRSR" id="PIRSR639069-2"/>
    </source>
</evidence>
<dbReference type="PANTHER" id="PTHR40111">
    <property type="entry name" value="CEPHALOSPORIN-C DEACETYLASE"/>
    <property type="match status" value="1"/>
</dbReference>
<reference evidence="4" key="1">
    <citation type="submission" date="2024-07" db="EMBL/GenBank/DDBJ databases">
        <authorList>
            <person name="fu j."/>
        </authorList>
    </citation>
    <scope>NUCLEOTIDE SEQUENCE</scope>
    <source>
        <strain evidence="4">P10A9</strain>
    </source>
</reference>
<dbReference type="RefSeq" id="WP_369046016.1">
    <property type="nucleotide sequence ID" value="NZ_CP163302.1"/>
</dbReference>
<dbReference type="GO" id="GO:0005976">
    <property type="term" value="P:polysaccharide metabolic process"/>
    <property type="evidence" value="ECO:0007669"/>
    <property type="project" value="TreeGrafter"/>
</dbReference>
<evidence type="ECO:0000259" key="3">
    <source>
        <dbReference type="Pfam" id="PF05448"/>
    </source>
</evidence>
<dbReference type="InterPro" id="IPR008391">
    <property type="entry name" value="AXE1_dom"/>
</dbReference>
<gene>
    <name evidence="4" type="ORF">AB5L97_00270</name>
</gene>
<dbReference type="SUPFAM" id="SSF53474">
    <property type="entry name" value="alpha/beta-Hydrolases"/>
    <property type="match status" value="1"/>
</dbReference>
<evidence type="ECO:0000256" key="1">
    <source>
        <dbReference type="PIRSR" id="PIRSR639069-1"/>
    </source>
</evidence>
<dbReference type="InterPro" id="IPR029058">
    <property type="entry name" value="AB_hydrolase_fold"/>
</dbReference>
<sequence length="343" mass="36706">MPALDFPLDTLRPYRGSATAPADLGDFWDATLADARKQPLDVVLEPVETGLALIDTFDVTFTGFGGARVRGWLHVPAGPRGDVRAQPLPAVVQYAGYSGGRGLPHQDTVWAQAGWAMLIMDTRGQGYGGISGDTPDPHPSAGGIAYPGLMTRGIHDPEDYYYRRLYTDAVRAIEAAQALDAVDPARIVVHGVSQGGGLAIAAASLAARAGIGGVIACLPDVNFLSDFRRALDVATAGPYPEIERFLVRHREMAATALRTLDYFDASLLARWATAPASFSVALRDEVCPPSTVYAAFNNYGEDSPEGARPAKDITEWPFNNHEGGGEHQVAAHLRRLAELRSNT</sequence>
<dbReference type="KEGG" id="spue:AB5L97_00270"/>
<dbReference type="InterPro" id="IPR039069">
    <property type="entry name" value="CE7"/>
</dbReference>
<dbReference type="AlphaFoldDB" id="A0AB39L4Z0"/>
<proteinExistence type="predicted"/>
<dbReference type="GO" id="GO:0052689">
    <property type="term" value="F:carboxylic ester hydrolase activity"/>
    <property type="evidence" value="ECO:0007669"/>
    <property type="project" value="TreeGrafter"/>
</dbReference>
<dbReference type="PANTHER" id="PTHR40111:SF1">
    <property type="entry name" value="CEPHALOSPORIN-C DEACETYLASE"/>
    <property type="match status" value="1"/>
</dbReference>
<dbReference type="Pfam" id="PF05448">
    <property type="entry name" value="AXE1"/>
    <property type="match status" value="1"/>
</dbReference>
<feature type="active site" description="Charge relay system" evidence="1">
    <location>
        <position position="284"/>
    </location>
</feature>
<organism evidence="4">
    <name type="scientific">Sinomonas puerhi</name>
    <dbReference type="NCBI Taxonomy" id="3238584"/>
    <lineage>
        <taxon>Bacteria</taxon>
        <taxon>Bacillati</taxon>
        <taxon>Actinomycetota</taxon>
        <taxon>Actinomycetes</taxon>
        <taxon>Micrococcales</taxon>
        <taxon>Micrococcaceae</taxon>
        <taxon>Sinomonas</taxon>
    </lineage>
</organism>
<feature type="domain" description="Acetyl xylan esterase" evidence="3">
    <location>
        <begin position="1"/>
        <end position="334"/>
    </location>
</feature>
<dbReference type="EMBL" id="CP163302">
    <property type="protein sequence ID" value="XDP45498.1"/>
    <property type="molecule type" value="Genomic_DNA"/>
</dbReference>
<dbReference type="Gene3D" id="3.40.50.1820">
    <property type="entry name" value="alpha/beta hydrolase"/>
    <property type="match status" value="1"/>
</dbReference>
<name>A0AB39L4Z0_9MICC</name>
<protein>
    <submittedName>
        <fullName evidence="4">Acetylxylan esterase</fullName>
    </submittedName>
</protein>
<evidence type="ECO:0000313" key="4">
    <source>
        <dbReference type="EMBL" id="XDP45498.1"/>
    </source>
</evidence>
<accession>A0AB39L4Z0</accession>
<feature type="active site" description="Charge relay system" evidence="1">
    <location>
        <position position="321"/>
    </location>
</feature>
<feature type="binding site" evidence="2">
    <location>
        <position position="97"/>
    </location>
    <ligand>
        <name>substrate</name>
    </ligand>
</feature>